<dbReference type="InterPro" id="IPR003615">
    <property type="entry name" value="HNH_nuc"/>
</dbReference>
<dbReference type="PANTHER" id="PTHR33877:SF2">
    <property type="entry name" value="OS07G0170200 PROTEIN"/>
    <property type="match status" value="1"/>
</dbReference>
<evidence type="ECO:0000313" key="3">
    <source>
        <dbReference type="Proteomes" id="UP000777265"/>
    </source>
</evidence>
<reference evidence="2" key="1">
    <citation type="journal article" date="2020" name="Biotechnol. Biofuels">
        <title>New insights from the biogas microbiome by comprehensive genome-resolved metagenomics of nearly 1600 species originating from multiple anaerobic digesters.</title>
        <authorList>
            <person name="Campanaro S."/>
            <person name="Treu L."/>
            <person name="Rodriguez-R L.M."/>
            <person name="Kovalovszki A."/>
            <person name="Ziels R.M."/>
            <person name="Maus I."/>
            <person name="Zhu X."/>
            <person name="Kougias P.G."/>
            <person name="Basile A."/>
            <person name="Luo G."/>
            <person name="Schluter A."/>
            <person name="Konstantinidis K.T."/>
            <person name="Angelidaki I."/>
        </authorList>
    </citation>
    <scope>NUCLEOTIDE SEQUENCE</scope>
    <source>
        <strain evidence="2">AS06rmzACSIP_7</strain>
    </source>
</reference>
<comment type="caution">
    <text evidence="2">The sequence shown here is derived from an EMBL/GenBank/DDBJ whole genome shotgun (WGS) entry which is preliminary data.</text>
</comment>
<name>A0A971M2N3_9BACT</name>
<sequence length="172" mass="20027">MDRTLLLNTTFEPLGVLSWKKAVTIIFLGKVEVVREYEKEIRGVSMSIRQPAVIRLVRFVRNNHTTVKFSRKNIFLRDDYTCQYCGKRYDPKGLTCDHIIPRSRGGTTGWANIVTSCIRCNHKKGNKLPEEADMYPKKRPSRPNGFYLLMLHLGVGVKSLPDYWKDYLFLRD</sequence>
<dbReference type="Pfam" id="PF14279">
    <property type="entry name" value="HNH_5"/>
    <property type="match status" value="1"/>
</dbReference>
<keyword evidence="2" id="KW-0255">Endonuclease</keyword>
<feature type="domain" description="HNH nuclease" evidence="1">
    <location>
        <begin position="69"/>
        <end position="122"/>
    </location>
</feature>
<dbReference type="InterPro" id="IPR052892">
    <property type="entry name" value="NA-targeting_endonuclease"/>
</dbReference>
<accession>A0A971M2N3</accession>
<protein>
    <submittedName>
        <fullName evidence="2">HNH endonuclease</fullName>
    </submittedName>
</protein>
<evidence type="ECO:0000259" key="1">
    <source>
        <dbReference type="SMART" id="SM00507"/>
    </source>
</evidence>
<proteinExistence type="predicted"/>
<evidence type="ECO:0000313" key="2">
    <source>
        <dbReference type="EMBL" id="NLW34222.1"/>
    </source>
</evidence>
<organism evidence="2 3">
    <name type="scientific">Syntrophorhabdus aromaticivorans</name>
    <dbReference type="NCBI Taxonomy" id="328301"/>
    <lineage>
        <taxon>Bacteria</taxon>
        <taxon>Pseudomonadati</taxon>
        <taxon>Thermodesulfobacteriota</taxon>
        <taxon>Syntrophorhabdia</taxon>
        <taxon>Syntrophorhabdales</taxon>
        <taxon>Syntrophorhabdaceae</taxon>
        <taxon>Syntrophorhabdus</taxon>
    </lineage>
</organism>
<dbReference type="GO" id="GO:0004519">
    <property type="term" value="F:endonuclease activity"/>
    <property type="evidence" value="ECO:0007669"/>
    <property type="project" value="UniProtKB-KW"/>
</dbReference>
<dbReference type="EMBL" id="JAAYEE010000032">
    <property type="protein sequence ID" value="NLW34222.1"/>
    <property type="molecule type" value="Genomic_DNA"/>
</dbReference>
<dbReference type="InterPro" id="IPR029471">
    <property type="entry name" value="HNH_5"/>
</dbReference>
<gene>
    <name evidence="2" type="ORF">GXY80_01900</name>
</gene>
<dbReference type="SMART" id="SM00507">
    <property type="entry name" value="HNHc"/>
    <property type="match status" value="1"/>
</dbReference>
<dbReference type="Gene3D" id="1.10.30.50">
    <property type="match status" value="1"/>
</dbReference>
<dbReference type="Proteomes" id="UP000777265">
    <property type="component" value="Unassembled WGS sequence"/>
</dbReference>
<reference evidence="2" key="2">
    <citation type="submission" date="2020-01" db="EMBL/GenBank/DDBJ databases">
        <authorList>
            <person name="Campanaro S."/>
        </authorList>
    </citation>
    <scope>NUCLEOTIDE SEQUENCE</scope>
    <source>
        <strain evidence="2">AS06rmzACSIP_7</strain>
    </source>
</reference>
<dbReference type="CDD" id="cd00085">
    <property type="entry name" value="HNHc"/>
    <property type="match status" value="1"/>
</dbReference>
<dbReference type="AlphaFoldDB" id="A0A971M2N3"/>
<keyword evidence="2" id="KW-0378">Hydrolase</keyword>
<keyword evidence="2" id="KW-0540">Nuclease</keyword>
<dbReference type="PANTHER" id="PTHR33877">
    <property type="entry name" value="SLL1193 PROTEIN"/>
    <property type="match status" value="1"/>
</dbReference>